<reference evidence="1" key="1">
    <citation type="journal article" date="2020" name="Stud. Mycol.">
        <title>101 Dothideomycetes genomes: a test case for predicting lifestyles and emergence of pathogens.</title>
        <authorList>
            <person name="Haridas S."/>
            <person name="Albert R."/>
            <person name="Binder M."/>
            <person name="Bloem J."/>
            <person name="Labutti K."/>
            <person name="Salamov A."/>
            <person name="Andreopoulos B."/>
            <person name="Baker S."/>
            <person name="Barry K."/>
            <person name="Bills G."/>
            <person name="Bluhm B."/>
            <person name="Cannon C."/>
            <person name="Castanera R."/>
            <person name="Culley D."/>
            <person name="Daum C."/>
            <person name="Ezra D."/>
            <person name="Gonzalez J."/>
            <person name="Henrissat B."/>
            <person name="Kuo A."/>
            <person name="Liang C."/>
            <person name="Lipzen A."/>
            <person name="Lutzoni F."/>
            <person name="Magnuson J."/>
            <person name="Mondo S."/>
            <person name="Nolan M."/>
            <person name="Ohm R."/>
            <person name="Pangilinan J."/>
            <person name="Park H.-J."/>
            <person name="Ramirez L."/>
            <person name="Alfaro M."/>
            <person name="Sun H."/>
            <person name="Tritt A."/>
            <person name="Yoshinaga Y."/>
            <person name="Zwiers L.-H."/>
            <person name="Turgeon B."/>
            <person name="Goodwin S."/>
            <person name="Spatafora J."/>
            <person name="Crous P."/>
            <person name="Grigoriev I."/>
        </authorList>
    </citation>
    <scope>NUCLEOTIDE SEQUENCE</scope>
    <source>
        <strain evidence="1">CBS 269.34</strain>
    </source>
</reference>
<dbReference type="InterPro" id="IPR027417">
    <property type="entry name" value="P-loop_NTPase"/>
</dbReference>
<dbReference type="Pfam" id="PF00071">
    <property type="entry name" value="Ras"/>
    <property type="match status" value="1"/>
</dbReference>
<sequence length="77" mass="8991">QEECSTIREHYMRTGEGFLLVYWRTGRRSFEEIMTFQQQILRRTCPMLLLIRMTISTSISTSTTRSPENPALSTKSS</sequence>
<evidence type="ECO:0000313" key="2">
    <source>
        <dbReference type="Proteomes" id="UP000799750"/>
    </source>
</evidence>
<accession>A0A6A6RC34</accession>
<protein>
    <submittedName>
        <fullName evidence="1">Uncharacterized protein</fullName>
    </submittedName>
</protein>
<dbReference type="GO" id="GO:0005525">
    <property type="term" value="F:GTP binding"/>
    <property type="evidence" value="ECO:0007669"/>
    <property type="project" value="InterPro"/>
</dbReference>
<organism evidence="1 2">
    <name type="scientific">Lophium mytilinum</name>
    <dbReference type="NCBI Taxonomy" id="390894"/>
    <lineage>
        <taxon>Eukaryota</taxon>
        <taxon>Fungi</taxon>
        <taxon>Dikarya</taxon>
        <taxon>Ascomycota</taxon>
        <taxon>Pezizomycotina</taxon>
        <taxon>Dothideomycetes</taxon>
        <taxon>Pleosporomycetidae</taxon>
        <taxon>Mytilinidiales</taxon>
        <taxon>Mytilinidiaceae</taxon>
        <taxon>Lophium</taxon>
    </lineage>
</organism>
<dbReference type="OrthoDB" id="5976022at2759"/>
<dbReference type="PROSITE" id="PS51421">
    <property type="entry name" value="RAS"/>
    <property type="match status" value="1"/>
</dbReference>
<keyword evidence="2" id="KW-1185">Reference proteome</keyword>
<dbReference type="EMBL" id="MU004181">
    <property type="protein sequence ID" value="KAF2502024.1"/>
    <property type="molecule type" value="Genomic_DNA"/>
</dbReference>
<name>A0A6A6RC34_9PEZI</name>
<dbReference type="InterPro" id="IPR001806">
    <property type="entry name" value="Small_GTPase"/>
</dbReference>
<dbReference type="GO" id="GO:0003924">
    <property type="term" value="F:GTPase activity"/>
    <property type="evidence" value="ECO:0007669"/>
    <property type="project" value="InterPro"/>
</dbReference>
<gene>
    <name evidence="1" type="ORF">BU16DRAFT_448617</name>
</gene>
<dbReference type="SUPFAM" id="SSF52540">
    <property type="entry name" value="P-loop containing nucleoside triphosphate hydrolases"/>
    <property type="match status" value="1"/>
</dbReference>
<dbReference type="Gene3D" id="3.40.50.300">
    <property type="entry name" value="P-loop containing nucleotide triphosphate hydrolases"/>
    <property type="match status" value="1"/>
</dbReference>
<dbReference type="Proteomes" id="UP000799750">
    <property type="component" value="Unassembled WGS sequence"/>
</dbReference>
<dbReference type="AlphaFoldDB" id="A0A6A6RC34"/>
<evidence type="ECO:0000313" key="1">
    <source>
        <dbReference type="EMBL" id="KAF2502024.1"/>
    </source>
</evidence>
<feature type="non-terminal residue" evidence="1">
    <location>
        <position position="1"/>
    </location>
</feature>
<proteinExistence type="predicted"/>